<keyword evidence="7" id="KW-0547">Nucleotide-binding</keyword>
<dbReference type="GO" id="GO:0006233">
    <property type="term" value="P:dTDP biosynthetic process"/>
    <property type="evidence" value="ECO:0007669"/>
    <property type="project" value="InterPro"/>
</dbReference>
<evidence type="ECO:0000259" key="10">
    <source>
        <dbReference type="Pfam" id="PF02223"/>
    </source>
</evidence>
<dbReference type="PANTHER" id="PTHR10344">
    <property type="entry name" value="THYMIDYLATE KINASE"/>
    <property type="match status" value="1"/>
</dbReference>
<feature type="domain" description="Thymidylate kinase-like" evidence="10">
    <location>
        <begin position="13"/>
        <end position="119"/>
    </location>
</feature>
<evidence type="ECO:0000256" key="2">
    <source>
        <dbReference type="ARBA" id="ARBA00009776"/>
    </source>
</evidence>
<keyword evidence="5" id="KW-0808">Transferase</keyword>
<sequence>MASSKKRGAFIVLEGIDRSGKSTQSKKLHEHLTAQKIANQLIRYPDRTTITDCKQNKKLGKLLNEYLQCKQEVDDRAIHLIFSANRHEAKQQLLSWLEEGYTVICDRYSYSGTVYTYSKNVIKRDKMEKEGDKSIKSQKALDWEWCKHVDQGLIQPDVVIYLNVKDLATVKNRGEFGNERYENEAMLKQVLKSYQTFLAEDADKKIWSIVDANQAVEDVHKQIVSITLATIESVASKPVQYL</sequence>
<evidence type="ECO:0000256" key="7">
    <source>
        <dbReference type="ARBA" id="ARBA00022741"/>
    </source>
</evidence>
<comment type="pathway">
    <text evidence="1">Pyrimidine metabolism; dTTP biosynthesis.</text>
</comment>
<keyword evidence="9" id="KW-0067">ATP-binding</keyword>
<evidence type="ECO:0000256" key="8">
    <source>
        <dbReference type="ARBA" id="ARBA00022777"/>
    </source>
</evidence>
<dbReference type="OrthoDB" id="425602at2759"/>
<reference evidence="11 12" key="1">
    <citation type="journal article" date="2013" name="Curr. Biol.">
        <title>The Genome of the Foraminiferan Reticulomyxa filosa.</title>
        <authorList>
            <person name="Glockner G."/>
            <person name="Hulsmann N."/>
            <person name="Schleicher M."/>
            <person name="Noegel A.A."/>
            <person name="Eichinger L."/>
            <person name="Gallinger C."/>
            <person name="Pawlowski J."/>
            <person name="Sierra R."/>
            <person name="Euteneuer U."/>
            <person name="Pillet L."/>
            <person name="Moustafa A."/>
            <person name="Platzer M."/>
            <person name="Groth M."/>
            <person name="Szafranski K."/>
            <person name="Schliwa M."/>
        </authorList>
    </citation>
    <scope>NUCLEOTIDE SEQUENCE [LARGE SCALE GENOMIC DNA]</scope>
</reference>
<comment type="caution">
    <text evidence="11">The sequence shown here is derived from an EMBL/GenBank/DDBJ whole genome shotgun (WGS) entry which is preliminary data.</text>
</comment>
<dbReference type="GO" id="GO:0004550">
    <property type="term" value="F:nucleoside diphosphate kinase activity"/>
    <property type="evidence" value="ECO:0007669"/>
    <property type="project" value="TreeGrafter"/>
</dbReference>
<protein>
    <recommendedName>
        <fullName evidence="4">Thymidylate kinase</fullName>
        <ecNumber evidence="3">2.7.4.9</ecNumber>
    </recommendedName>
</protein>
<evidence type="ECO:0000313" key="12">
    <source>
        <dbReference type="Proteomes" id="UP000023152"/>
    </source>
</evidence>
<dbReference type="HAMAP" id="MF_00165">
    <property type="entry name" value="Thymidylate_kinase"/>
    <property type="match status" value="1"/>
</dbReference>
<organism evidence="11 12">
    <name type="scientific">Reticulomyxa filosa</name>
    <dbReference type="NCBI Taxonomy" id="46433"/>
    <lineage>
        <taxon>Eukaryota</taxon>
        <taxon>Sar</taxon>
        <taxon>Rhizaria</taxon>
        <taxon>Retaria</taxon>
        <taxon>Foraminifera</taxon>
        <taxon>Monothalamids</taxon>
        <taxon>Reticulomyxidae</taxon>
        <taxon>Reticulomyxa</taxon>
    </lineage>
</organism>
<dbReference type="GO" id="GO:0005634">
    <property type="term" value="C:nucleus"/>
    <property type="evidence" value="ECO:0007669"/>
    <property type="project" value="TreeGrafter"/>
</dbReference>
<evidence type="ECO:0000256" key="6">
    <source>
        <dbReference type="ARBA" id="ARBA00022727"/>
    </source>
</evidence>
<dbReference type="PANTHER" id="PTHR10344:SF1">
    <property type="entry name" value="THYMIDYLATE KINASE"/>
    <property type="match status" value="1"/>
</dbReference>
<feature type="domain" description="Thymidylate kinase-like" evidence="10">
    <location>
        <begin position="139"/>
        <end position="223"/>
    </location>
</feature>
<evidence type="ECO:0000313" key="11">
    <source>
        <dbReference type="EMBL" id="ETO02135.1"/>
    </source>
</evidence>
<dbReference type="Pfam" id="PF02223">
    <property type="entry name" value="Thymidylate_kin"/>
    <property type="match status" value="2"/>
</dbReference>
<gene>
    <name evidence="11" type="ORF">RFI_35294</name>
</gene>
<name>X6LN33_RETFI</name>
<dbReference type="GO" id="GO:0005524">
    <property type="term" value="F:ATP binding"/>
    <property type="evidence" value="ECO:0007669"/>
    <property type="project" value="UniProtKB-KW"/>
</dbReference>
<dbReference type="SUPFAM" id="SSF52540">
    <property type="entry name" value="P-loop containing nucleoside triphosphate hydrolases"/>
    <property type="match status" value="1"/>
</dbReference>
<dbReference type="GO" id="GO:0005739">
    <property type="term" value="C:mitochondrion"/>
    <property type="evidence" value="ECO:0007669"/>
    <property type="project" value="TreeGrafter"/>
</dbReference>
<keyword evidence="8" id="KW-0418">Kinase</keyword>
<dbReference type="GO" id="GO:0005829">
    <property type="term" value="C:cytosol"/>
    <property type="evidence" value="ECO:0007669"/>
    <property type="project" value="TreeGrafter"/>
</dbReference>
<dbReference type="InterPro" id="IPR027417">
    <property type="entry name" value="P-loop_NTPase"/>
</dbReference>
<proteinExistence type="inferred from homology"/>
<dbReference type="Proteomes" id="UP000023152">
    <property type="component" value="Unassembled WGS sequence"/>
</dbReference>
<dbReference type="OMA" id="YWHQFDA"/>
<evidence type="ECO:0000256" key="9">
    <source>
        <dbReference type="ARBA" id="ARBA00022840"/>
    </source>
</evidence>
<keyword evidence="6" id="KW-0545">Nucleotide biosynthesis</keyword>
<dbReference type="Gene3D" id="3.40.50.300">
    <property type="entry name" value="P-loop containing nucleotide triphosphate hydrolases"/>
    <property type="match status" value="1"/>
</dbReference>
<dbReference type="GO" id="GO:0006227">
    <property type="term" value="P:dUDP biosynthetic process"/>
    <property type="evidence" value="ECO:0007669"/>
    <property type="project" value="TreeGrafter"/>
</dbReference>
<dbReference type="FunFam" id="3.40.50.300:FF:000679">
    <property type="entry name" value="Thymidylate kinase"/>
    <property type="match status" value="1"/>
</dbReference>
<dbReference type="EC" id="2.7.4.9" evidence="3"/>
<dbReference type="GO" id="GO:0004798">
    <property type="term" value="F:dTMP kinase activity"/>
    <property type="evidence" value="ECO:0007669"/>
    <property type="project" value="UniProtKB-EC"/>
</dbReference>
<evidence type="ECO:0000256" key="1">
    <source>
        <dbReference type="ARBA" id="ARBA00004992"/>
    </source>
</evidence>
<dbReference type="InterPro" id="IPR018094">
    <property type="entry name" value="Thymidylate_kinase"/>
</dbReference>
<evidence type="ECO:0000256" key="4">
    <source>
        <dbReference type="ARBA" id="ARBA00017144"/>
    </source>
</evidence>
<comment type="similarity">
    <text evidence="2">Belongs to the thymidylate kinase family.</text>
</comment>
<dbReference type="InterPro" id="IPR039430">
    <property type="entry name" value="Thymidylate_kin-like_dom"/>
</dbReference>
<keyword evidence="12" id="KW-1185">Reference proteome</keyword>
<dbReference type="EMBL" id="ASPP01036605">
    <property type="protein sequence ID" value="ETO02135.1"/>
    <property type="molecule type" value="Genomic_DNA"/>
</dbReference>
<evidence type="ECO:0000256" key="3">
    <source>
        <dbReference type="ARBA" id="ARBA00012980"/>
    </source>
</evidence>
<dbReference type="CDD" id="cd01672">
    <property type="entry name" value="TMPK"/>
    <property type="match status" value="1"/>
</dbReference>
<evidence type="ECO:0000256" key="5">
    <source>
        <dbReference type="ARBA" id="ARBA00022679"/>
    </source>
</evidence>
<accession>X6LN33</accession>
<dbReference type="AlphaFoldDB" id="X6LN33"/>
<dbReference type="GO" id="GO:0006235">
    <property type="term" value="P:dTTP biosynthetic process"/>
    <property type="evidence" value="ECO:0007669"/>
    <property type="project" value="TreeGrafter"/>
</dbReference>